<dbReference type="Proteomes" id="UP000029084">
    <property type="component" value="Chromosome"/>
</dbReference>
<evidence type="ECO:0000313" key="7">
    <source>
        <dbReference type="EMBL" id="AIM26558.1"/>
    </source>
</evidence>
<evidence type="ECO:0000259" key="6">
    <source>
        <dbReference type="Pfam" id="PF13193"/>
    </source>
</evidence>
<dbReference type="Proteomes" id="UP000056255">
    <property type="component" value="Chromosome"/>
</dbReference>
<dbReference type="SMR" id="A0A088E3M2"/>
<evidence type="ECO:0000313" key="12">
    <source>
        <dbReference type="EMBL" id="AKV82525.1"/>
    </source>
</evidence>
<proteinExistence type="inferred from homology"/>
<evidence type="ECO:0000313" key="9">
    <source>
        <dbReference type="EMBL" id="AKV75786.1"/>
    </source>
</evidence>
<dbReference type="EMBL" id="CP012175">
    <property type="protein sequence ID" value="AKV80278.1"/>
    <property type="molecule type" value="Genomic_DNA"/>
</dbReference>
<dbReference type="PROSITE" id="PS00455">
    <property type="entry name" value="AMP_BINDING"/>
    <property type="match status" value="1"/>
</dbReference>
<evidence type="ECO:0000313" key="14">
    <source>
        <dbReference type="Proteomes" id="UP000056255"/>
    </source>
</evidence>
<dbReference type="InterPro" id="IPR042099">
    <property type="entry name" value="ANL_N_sf"/>
</dbReference>
<evidence type="ECO:0000313" key="8">
    <source>
        <dbReference type="EMBL" id="AKV73544.1"/>
    </source>
</evidence>
<sequence length="549" mass="62011">MGGFKIPNYEGVDPTGSWYSVLTPLLFLERAGKYFKDKTAVVYRDSRYTYSTFYDNVMVQASALMRRGFSREDKLSFISRNRPEFLESFFGVPYAGGVLVPINFRLSPKEMAYIINHSDSKFVVVDEPYLNSLLEVKDQIKAEIILLEDPDNPSASETARKEVRMTYRELVKGGSRDPLPIPAKEEYSMITLYYTSGTTGLPKGVMHHHRGAFLNAMAEVLEHQMDLNSVYLWTLPMFHAASWGFSWATVAVGATNVCLDKVDYPLIYRLVEKERVTHMCAAPTVYVNLADYMKRNNLKFSNRVHMLVAGAAPAPATLKAMQEIGGYMCHVYGLTETYGPHSICEWRREWDSLPLEEQAKLKARQGIPYVSFEMDVFDANGKPVPWDGKTIGEVVMRGHNVALGYYKNPEKTAESFRDGWFHSGDAAVVHPDGYIEIVDRFKDLINTGGEKVSSILVEKTLMEIPGVKAVAVYGTPDEKWGEVVTARIELQEGVKLTEEEVIKFCKERLAHFECPKIVEFGPIPMTATGKMQKYVLRNEAKAKANKEKS</sequence>
<dbReference type="InterPro" id="IPR000873">
    <property type="entry name" value="AMP-dep_synth/lig_dom"/>
</dbReference>
<dbReference type="SUPFAM" id="SSF56801">
    <property type="entry name" value="Acetyl-CoA synthetase-like"/>
    <property type="match status" value="1"/>
</dbReference>
<dbReference type="OMA" id="TMTTIQL"/>
<dbReference type="Gene3D" id="3.30.300.30">
    <property type="match status" value="1"/>
</dbReference>
<keyword evidence="4" id="KW-0443">Lipid metabolism</keyword>
<feature type="domain" description="AMP-binding enzyme C-terminal" evidence="6">
    <location>
        <begin position="457"/>
        <end position="530"/>
    </location>
</feature>
<evidence type="ECO:0000313" key="15">
    <source>
        <dbReference type="Proteomes" id="UP000061362"/>
    </source>
</evidence>
<reference evidence="12 14" key="3">
    <citation type="submission" date="2015-07" db="EMBL/GenBank/DDBJ databases">
        <title>Physiological, transcriptional responses and genome re-sequencing of acid resistant extremely thermoacidophilic Metallosphaera sedula SARC-M1.</title>
        <authorList>
            <person name="Ai C."/>
            <person name="McCarthy S."/>
            <person name="Eckrich V."/>
            <person name="Rudrappa D."/>
            <person name="Qiu G."/>
            <person name="Blum P."/>
        </authorList>
    </citation>
    <scope>NUCLEOTIDE SEQUENCE [LARGE SCALE GENOMIC DNA]</scope>
    <source>
        <strain evidence="12 14">SARC-M1</strain>
    </source>
</reference>
<evidence type="ECO:0000256" key="3">
    <source>
        <dbReference type="ARBA" id="ARBA00022832"/>
    </source>
</evidence>
<dbReference type="GeneID" id="91754841"/>
<protein>
    <submittedName>
        <fullName evidence="7">AMP-dependent synthetase and ligase</fullName>
    </submittedName>
    <submittedName>
        <fullName evidence="8">Acyl-CoA synthetase</fullName>
    </submittedName>
</protein>
<dbReference type="PANTHER" id="PTHR43859">
    <property type="entry name" value="ACYL-ACTIVATING ENZYME"/>
    <property type="match status" value="1"/>
</dbReference>
<keyword evidence="2 7" id="KW-0436">Ligase</keyword>
<dbReference type="CDD" id="cd12118">
    <property type="entry name" value="ttLC_FACS_AEE21_like"/>
    <property type="match status" value="1"/>
</dbReference>
<dbReference type="OrthoDB" id="193284at2157"/>
<dbReference type="Proteomes" id="UP000068832">
    <property type="component" value="Chromosome"/>
</dbReference>
<evidence type="ECO:0000259" key="5">
    <source>
        <dbReference type="Pfam" id="PF00501"/>
    </source>
</evidence>
<dbReference type="EMBL" id="CP012172">
    <property type="protein sequence ID" value="AKV73544.1"/>
    <property type="molecule type" value="Genomic_DNA"/>
</dbReference>
<evidence type="ECO:0000256" key="4">
    <source>
        <dbReference type="ARBA" id="ARBA00023098"/>
    </source>
</evidence>
<dbReference type="Proteomes" id="UP000062475">
    <property type="component" value="Chromosome"/>
</dbReference>
<dbReference type="Proteomes" id="UP000062398">
    <property type="component" value="Chromosome"/>
</dbReference>
<dbReference type="RefSeq" id="WP_012020359.1">
    <property type="nucleotide sequence ID" value="NZ_AP019770.1"/>
</dbReference>
<evidence type="ECO:0000256" key="1">
    <source>
        <dbReference type="ARBA" id="ARBA00006432"/>
    </source>
</evidence>
<dbReference type="Pfam" id="PF00501">
    <property type="entry name" value="AMP-binding"/>
    <property type="match status" value="1"/>
</dbReference>
<reference evidence="7 13" key="1">
    <citation type="journal article" date="2014" name="J. Bacteriol.">
        <title>Role of an Archaeal PitA Transporter in the Copper and Arsenic Resistance of Metallosphaera sedula, an Extreme Thermoacidophile.</title>
        <authorList>
            <person name="McCarthy S."/>
            <person name="Ai C."/>
            <person name="Wheaton G."/>
            <person name="Tevatia R."/>
            <person name="Eckrich V."/>
            <person name="Kelly R."/>
            <person name="Blum P."/>
        </authorList>
    </citation>
    <scope>NUCLEOTIDE SEQUENCE [LARGE SCALE GENOMIC DNA]</scope>
    <source>
        <strain evidence="7 13">CuR1</strain>
    </source>
</reference>
<reference evidence="15 16" key="2">
    <citation type="journal article" date="2015" name="Genome Announc.">
        <title>Complete Genome Sequences of Evolved Arsenate-Resistant Metallosphaera sedula Strains.</title>
        <authorList>
            <person name="Ai C."/>
            <person name="McCarthy S."/>
            <person name="Schackwitz W."/>
            <person name="Martin J."/>
            <person name="Lipzen A."/>
            <person name="Blum P."/>
        </authorList>
    </citation>
    <scope>NUCLEOTIDE SEQUENCE [LARGE SCALE GENOMIC DNA]</scope>
    <source>
        <strain evidence="10 16">ARS120-1</strain>
        <strain evidence="11 15">ARS120-2</strain>
        <strain evidence="8 18">ARS50-1</strain>
        <strain evidence="9 17">ARS50-2</strain>
    </source>
</reference>
<evidence type="ECO:0000313" key="17">
    <source>
        <dbReference type="Proteomes" id="UP000062475"/>
    </source>
</evidence>
<dbReference type="Proteomes" id="UP000061362">
    <property type="component" value="Chromosome"/>
</dbReference>
<dbReference type="GO" id="GO:0016874">
    <property type="term" value="F:ligase activity"/>
    <property type="evidence" value="ECO:0007669"/>
    <property type="project" value="UniProtKB-KW"/>
</dbReference>
<dbReference type="Pfam" id="PF13193">
    <property type="entry name" value="AMP-binding_C"/>
    <property type="match status" value="1"/>
</dbReference>
<dbReference type="Gene3D" id="3.40.50.12780">
    <property type="entry name" value="N-terminal domain of ligase-like"/>
    <property type="match status" value="1"/>
</dbReference>
<gene>
    <name evidence="7" type="ORF">HA72_0394</name>
    <name evidence="8" type="ORF">MsedA_0407</name>
    <name evidence="9" type="ORF">MsedB_0407</name>
    <name evidence="10" type="ORF">MsedC_0406</name>
    <name evidence="11" type="ORF">MsedD_0407</name>
    <name evidence="12" type="ORF">MsedE_0407</name>
</gene>
<dbReference type="InterPro" id="IPR045851">
    <property type="entry name" value="AMP-bd_C_sf"/>
</dbReference>
<evidence type="ECO:0000313" key="13">
    <source>
        <dbReference type="Proteomes" id="UP000029084"/>
    </source>
</evidence>
<evidence type="ECO:0000313" key="11">
    <source>
        <dbReference type="EMBL" id="AKV80278.1"/>
    </source>
</evidence>
<name>A0A088E3M2_9CREN</name>
<dbReference type="EMBL" id="CP012176">
    <property type="protein sequence ID" value="AKV82525.1"/>
    <property type="molecule type" value="Genomic_DNA"/>
</dbReference>
<evidence type="ECO:0000256" key="2">
    <source>
        <dbReference type="ARBA" id="ARBA00022598"/>
    </source>
</evidence>
<dbReference type="PANTHER" id="PTHR43859:SF4">
    <property type="entry name" value="BUTANOATE--COA LIGASE AAE1-RELATED"/>
    <property type="match status" value="1"/>
</dbReference>
<dbReference type="InterPro" id="IPR025110">
    <property type="entry name" value="AMP-bd_C"/>
</dbReference>
<evidence type="ECO:0000313" key="18">
    <source>
        <dbReference type="Proteomes" id="UP000068832"/>
    </source>
</evidence>
<feature type="domain" description="AMP-dependent synthetase/ligase" evidence="5">
    <location>
        <begin position="29"/>
        <end position="406"/>
    </location>
</feature>
<dbReference type="InterPro" id="IPR020845">
    <property type="entry name" value="AMP-binding_CS"/>
</dbReference>
<dbReference type="EMBL" id="CP008822">
    <property type="protein sequence ID" value="AIM26558.1"/>
    <property type="molecule type" value="Genomic_DNA"/>
</dbReference>
<dbReference type="AlphaFoldDB" id="A0A088E3M2"/>
<dbReference type="EMBL" id="CP012174">
    <property type="protein sequence ID" value="AKV78033.1"/>
    <property type="molecule type" value="Genomic_DNA"/>
</dbReference>
<dbReference type="EMBL" id="CP012173">
    <property type="protein sequence ID" value="AKV75786.1"/>
    <property type="molecule type" value="Genomic_DNA"/>
</dbReference>
<organism evidence="7 13">
    <name type="scientific">Metallosphaera sedula</name>
    <dbReference type="NCBI Taxonomy" id="43687"/>
    <lineage>
        <taxon>Archaea</taxon>
        <taxon>Thermoproteota</taxon>
        <taxon>Thermoprotei</taxon>
        <taxon>Sulfolobales</taxon>
        <taxon>Sulfolobaceae</taxon>
        <taxon>Metallosphaera</taxon>
    </lineage>
</organism>
<dbReference type="FunFam" id="3.40.50.12780:FF:000003">
    <property type="entry name" value="Long-chain-fatty-acid--CoA ligase FadD"/>
    <property type="match status" value="1"/>
</dbReference>
<keyword evidence="3" id="KW-0276">Fatty acid metabolism</keyword>
<comment type="similarity">
    <text evidence="1">Belongs to the ATP-dependent AMP-binding enzyme family.</text>
</comment>
<dbReference type="PATRIC" id="fig|43687.5.peg.405"/>
<evidence type="ECO:0000313" key="16">
    <source>
        <dbReference type="Proteomes" id="UP000062398"/>
    </source>
</evidence>
<evidence type="ECO:0000313" key="10">
    <source>
        <dbReference type="EMBL" id="AKV78033.1"/>
    </source>
</evidence>
<accession>A0A088E3M2</accession>
<dbReference type="GO" id="GO:0006631">
    <property type="term" value="P:fatty acid metabolic process"/>
    <property type="evidence" value="ECO:0007669"/>
    <property type="project" value="UniProtKB-KW"/>
</dbReference>